<reference evidence="2" key="1">
    <citation type="journal article" date="2015" name="Nat. Plants">
        <title>Genome expansion of Arabis alpina linked with retrotransposition and reduced symmetric DNA methylation.</title>
        <authorList>
            <person name="Willing E.M."/>
            <person name="Rawat V."/>
            <person name="Mandakova T."/>
            <person name="Maumus F."/>
            <person name="James G.V."/>
            <person name="Nordstroem K.J."/>
            <person name="Becker C."/>
            <person name="Warthmann N."/>
            <person name="Chica C."/>
            <person name="Szarzynska B."/>
            <person name="Zytnicki M."/>
            <person name="Albani M.C."/>
            <person name="Kiefer C."/>
            <person name="Bergonzi S."/>
            <person name="Castaings L."/>
            <person name="Mateos J.L."/>
            <person name="Berns M.C."/>
            <person name="Bujdoso N."/>
            <person name="Piofczyk T."/>
            <person name="de Lorenzo L."/>
            <person name="Barrero-Sicilia C."/>
            <person name="Mateos I."/>
            <person name="Piednoel M."/>
            <person name="Hagmann J."/>
            <person name="Chen-Min-Tao R."/>
            <person name="Iglesias-Fernandez R."/>
            <person name="Schuster S.C."/>
            <person name="Alonso-Blanco C."/>
            <person name="Roudier F."/>
            <person name="Carbonero P."/>
            <person name="Paz-Ares J."/>
            <person name="Davis S.J."/>
            <person name="Pecinka A."/>
            <person name="Quesneville H."/>
            <person name="Colot V."/>
            <person name="Lysak M.A."/>
            <person name="Weigel D."/>
            <person name="Coupland G."/>
            <person name="Schneeberger K."/>
        </authorList>
    </citation>
    <scope>NUCLEOTIDE SEQUENCE [LARGE SCALE GENOMIC DNA]</scope>
    <source>
        <strain evidence="2">cv. Pajares</strain>
    </source>
</reference>
<evidence type="ECO:0000313" key="1">
    <source>
        <dbReference type="EMBL" id="KFK41027.1"/>
    </source>
</evidence>
<name>A0A087HFX5_ARAAL</name>
<proteinExistence type="predicted"/>
<keyword evidence="2" id="KW-1185">Reference proteome</keyword>
<organism evidence="1 2">
    <name type="scientific">Arabis alpina</name>
    <name type="common">Alpine rock-cress</name>
    <dbReference type="NCBI Taxonomy" id="50452"/>
    <lineage>
        <taxon>Eukaryota</taxon>
        <taxon>Viridiplantae</taxon>
        <taxon>Streptophyta</taxon>
        <taxon>Embryophyta</taxon>
        <taxon>Tracheophyta</taxon>
        <taxon>Spermatophyta</taxon>
        <taxon>Magnoliopsida</taxon>
        <taxon>eudicotyledons</taxon>
        <taxon>Gunneridae</taxon>
        <taxon>Pentapetalae</taxon>
        <taxon>rosids</taxon>
        <taxon>malvids</taxon>
        <taxon>Brassicales</taxon>
        <taxon>Brassicaceae</taxon>
        <taxon>Arabideae</taxon>
        <taxon>Arabis</taxon>
    </lineage>
</organism>
<dbReference type="AlphaFoldDB" id="A0A087HFX5"/>
<protein>
    <submittedName>
        <fullName evidence="1">Uncharacterized protein</fullName>
    </submittedName>
</protein>
<accession>A0A087HFX5</accession>
<dbReference type="Gramene" id="KFK41027">
    <property type="protein sequence ID" value="KFK41027"/>
    <property type="gene ID" value="AALP_AA2G075600"/>
</dbReference>
<evidence type="ECO:0000313" key="2">
    <source>
        <dbReference type="Proteomes" id="UP000029120"/>
    </source>
</evidence>
<dbReference type="EMBL" id="CM002870">
    <property type="protein sequence ID" value="KFK41027.1"/>
    <property type="molecule type" value="Genomic_DNA"/>
</dbReference>
<sequence>MSRFSKGVNIYSPRWLNMSKYLDQDRIQQSENHGSFRFRDFPIYSS</sequence>
<gene>
    <name evidence="1" type="ordered locus">AALP_Aa2g075600</name>
</gene>
<dbReference type="Proteomes" id="UP000029120">
    <property type="component" value="Chromosome 2"/>
</dbReference>